<dbReference type="RefSeq" id="WP_377465162.1">
    <property type="nucleotide sequence ID" value="NZ_JBHUOP010000001.1"/>
</dbReference>
<dbReference type="InterPro" id="IPR005227">
    <property type="entry name" value="YqgF"/>
</dbReference>
<keyword evidence="8" id="KW-1185">Reference proteome</keyword>
<evidence type="ECO:0000256" key="5">
    <source>
        <dbReference type="HAMAP-Rule" id="MF_00651"/>
    </source>
</evidence>
<dbReference type="Proteomes" id="UP001597391">
    <property type="component" value="Unassembled WGS sequence"/>
</dbReference>
<dbReference type="EMBL" id="JBHUOP010000001">
    <property type="protein sequence ID" value="MFD2839658.1"/>
    <property type="molecule type" value="Genomic_DNA"/>
</dbReference>
<keyword evidence="3 5" id="KW-0540">Nuclease</keyword>
<dbReference type="PANTHER" id="PTHR33317:SF4">
    <property type="entry name" value="POLYNUCLEOTIDYL TRANSFERASE, RIBONUCLEASE H-LIKE SUPERFAMILY PROTEIN"/>
    <property type="match status" value="1"/>
</dbReference>
<dbReference type="CDD" id="cd16964">
    <property type="entry name" value="YqgF"/>
    <property type="match status" value="1"/>
</dbReference>
<feature type="domain" description="YqgF/RNase H-like" evidence="6">
    <location>
        <begin position="17"/>
        <end position="131"/>
    </location>
</feature>
<evidence type="ECO:0000256" key="3">
    <source>
        <dbReference type="ARBA" id="ARBA00022722"/>
    </source>
</evidence>
<keyword evidence="4 5" id="KW-0378">Hydrolase</keyword>
<keyword evidence="1 5" id="KW-0963">Cytoplasm</keyword>
<keyword evidence="2 5" id="KW-0690">Ribosome biogenesis</keyword>
<accession>A0ABW5XCN8</accession>
<gene>
    <name evidence="7" type="primary">ruvX</name>
    <name evidence="7" type="ORF">ACFSYH_03640</name>
</gene>
<comment type="function">
    <text evidence="5">Could be a nuclease involved in processing of the 5'-end of pre-16S rRNA.</text>
</comment>
<name>A0ABW5XCN8_9MICO</name>
<dbReference type="InterPro" id="IPR006641">
    <property type="entry name" value="YqgF/RNaseH-like_dom"/>
</dbReference>
<comment type="similarity">
    <text evidence="5">Belongs to the YqgF HJR family.</text>
</comment>
<dbReference type="SMART" id="SM00732">
    <property type="entry name" value="YqgFc"/>
    <property type="match status" value="1"/>
</dbReference>
<proteinExistence type="inferred from homology"/>
<evidence type="ECO:0000313" key="7">
    <source>
        <dbReference type="EMBL" id="MFD2839658.1"/>
    </source>
</evidence>
<dbReference type="EC" id="3.1.-.-" evidence="5"/>
<dbReference type="InterPro" id="IPR012337">
    <property type="entry name" value="RNaseH-like_sf"/>
</dbReference>
<organism evidence="7 8">
    <name type="scientific">Populibacterium corticicola</name>
    <dbReference type="NCBI Taxonomy" id="1812826"/>
    <lineage>
        <taxon>Bacteria</taxon>
        <taxon>Bacillati</taxon>
        <taxon>Actinomycetota</taxon>
        <taxon>Actinomycetes</taxon>
        <taxon>Micrococcales</taxon>
        <taxon>Jonesiaceae</taxon>
        <taxon>Populibacterium</taxon>
    </lineage>
</organism>
<dbReference type="SUPFAM" id="SSF53098">
    <property type="entry name" value="Ribonuclease H-like"/>
    <property type="match status" value="1"/>
</dbReference>
<dbReference type="PANTHER" id="PTHR33317">
    <property type="entry name" value="POLYNUCLEOTIDYL TRANSFERASE, RIBONUCLEASE H-LIKE SUPERFAMILY PROTEIN"/>
    <property type="match status" value="1"/>
</dbReference>
<comment type="caution">
    <text evidence="7">The sequence shown here is derived from an EMBL/GenBank/DDBJ whole genome shotgun (WGS) entry which is preliminary data.</text>
</comment>
<sequence length="182" mass="19512">MTFEQSAAGEPRRIERGARLAIDVGLARVGVAASDPDGILASPVATLNRDKSVGYAIGGRIPSVLPKDIRELVSIVEDRFIKIVYIGLPQQLSGAKGQSVDMALTYAHLLQQAAPEVEIWMIDERMTTVTAHQTLHAAGKKAKSHRAVVDQVAAVVMLETALETEKRQGVRAGKPLADLIAL</sequence>
<reference evidence="8" key="1">
    <citation type="journal article" date="2019" name="Int. J. Syst. Evol. Microbiol.">
        <title>The Global Catalogue of Microorganisms (GCM) 10K type strain sequencing project: providing services to taxonomists for standard genome sequencing and annotation.</title>
        <authorList>
            <consortium name="The Broad Institute Genomics Platform"/>
            <consortium name="The Broad Institute Genome Sequencing Center for Infectious Disease"/>
            <person name="Wu L."/>
            <person name="Ma J."/>
        </authorList>
    </citation>
    <scope>NUCLEOTIDE SEQUENCE [LARGE SCALE GENOMIC DNA]</scope>
    <source>
        <strain evidence="8">KCTC 33576</strain>
    </source>
</reference>
<dbReference type="Gene3D" id="3.30.420.140">
    <property type="entry name" value="YqgF/RNase H-like domain"/>
    <property type="match status" value="1"/>
</dbReference>
<evidence type="ECO:0000256" key="1">
    <source>
        <dbReference type="ARBA" id="ARBA00022490"/>
    </source>
</evidence>
<evidence type="ECO:0000256" key="2">
    <source>
        <dbReference type="ARBA" id="ARBA00022517"/>
    </source>
</evidence>
<evidence type="ECO:0000313" key="8">
    <source>
        <dbReference type="Proteomes" id="UP001597391"/>
    </source>
</evidence>
<protein>
    <recommendedName>
        <fullName evidence="5">Putative pre-16S rRNA nuclease</fullName>
        <ecNumber evidence="5">3.1.-.-</ecNumber>
    </recommendedName>
</protein>
<dbReference type="InterPro" id="IPR037027">
    <property type="entry name" value="YqgF/RNaseH-like_dom_sf"/>
</dbReference>
<evidence type="ECO:0000256" key="4">
    <source>
        <dbReference type="ARBA" id="ARBA00022801"/>
    </source>
</evidence>
<evidence type="ECO:0000259" key="6">
    <source>
        <dbReference type="SMART" id="SM00732"/>
    </source>
</evidence>
<dbReference type="Pfam" id="PF03652">
    <property type="entry name" value="RuvX"/>
    <property type="match status" value="1"/>
</dbReference>
<dbReference type="NCBIfam" id="TIGR00250">
    <property type="entry name" value="RNAse_H_YqgF"/>
    <property type="match status" value="1"/>
</dbReference>
<comment type="subcellular location">
    <subcellularLocation>
        <location evidence="5">Cytoplasm</location>
    </subcellularLocation>
</comment>
<dbReference type="HAMAP" id="MF_00651">
    <property type="entry name" value="Nuclease_YqgF"/>
    <property type="match status" value="1"/>
</dbReference>